<accession>A0AAN9REC4</accession>
<name>A0AAN9REC4_PHACN</name>
<comment type="caution">
    <text evidence="2">The sequence shown here is derived from an EMBL/GenBank/DDBJ whole genome shotgun (WGS) entry which is preliminary data.</text>
</comment>
<feature type="transmembrane region" description="Helical" evidence="1">
    <location>
        <begin position="48"/>
        <end position="76"/>
    </location>
</feature>
<keyword evidence="3" id="KW-1185">Reference proteome</keyword>
<evidence type="ECO:0000313" key="3">
    <source>
        <dbReference type="Proteomes" id="UP001374584"/>
    </source>
</evidence>
<keyword evidence="1" id="KW-1133">Transmembrane helix</keyword>
<proteinExistence type="predicted"/>
<evidence type="ECO:0008006" key="4">
    <source>
        <dbReference type="Google" id="ProtNLM"/>
    </source>
</evidence>
<keyword evidence="1" id="KW-0472">Membrane</keyword>
<evidence type="ECO:0000256" key="1">
    <source>
        <dbReference type="SAM" id="Phobius"/>
    </source>
</evidence>
<dbReference type="Proteomes" id="UP001374584">
    <property type="component" value="Unassembled WGS sequence"/>
</dbReference>
<keyword evidence="1" id="KW-0812">Transmembrane</keyword>
<organism evidence="2 3">
    <name type="scientific">Phaseolus coccineus</name>
    <name type="common">Scarlet runner bean</name>
    <name type="synonym">Phaseolus multiflorus</name>
    <dbReference type="NCBI Taxonomy" id="3886"/>
    <lineage>
        <taxon>Eukaryota</taxon>
        <taxon>Viridiplantae</taxon>
        <taxon>Streptophyta</taxon>
        <taxon>Embryophyta</taxon>
        <taxon>Tracheophyta</taxon>
        <taxon>Spermatophyta</taxon>
        <taxon>Magnoliopsida</taxon>
        <taxon>eudicotyledons</taxon>
        <taxon>Gunneridae</taxon>
        <taxon>Pentapetalae</taxon>
        <taxon>rosids</taxon>
        <taxon>fabids</taxon>
        <taxon>Fabales</taxon>
        <taxon>Fabaceae</taxon>
        <taxon>Papilionoideae</taxon>
        <taxon>50 kb inversion clade</taxon>
        <taxon>NPAAA clade</taxon>
        <taxon>indigoferoid/millettioid clade</taxon>
        <taxon>Phaseoleae</taxon>
        <taxon>Phaseolus</taxon>
    </lineage>
</organism>
<evidence type="ECO:0000313" key="2">
    <source>
        <dbReference type="EMBL" id="KAK7368059.1"/>
    </source>
</evidence>
<gene>
    <name evidence="2" type="ORF">VNO80_10081</name>
</gene>
<dbReference type="EMBL" id="JAYMYR010000004">
    <property type="protein sequence ID" value="KAK7368059.1"/>
    <property type="molecule type" value="Genomic_DNA"/>
</dbReference>
<sequence>MKGVWWGSGKHDGLMGMVAWGMEVRCTRHDERYICEVPFELVYLIAQYYVLPFLLFFPFIFFQLFLFSSFPLLLLVHVNGLEFG</sequence>
<protein>
    <recommendedName>
        <fullName evidence="4">Transmembrane protein</fullName>
    </recommendedName>
</protein>
<reference evidence="2 3" key="1">
    <citation type="submission" date="2024-01" db="EMBL/GenBank/DDBJ databases">
        <title>The genomes of 5 underutilized Papilionoideae crops provide insights into root nodulation and disease resistanc.</title>
        <authorList>
            <person name="Jiang F."/>
        </authorList>
    </citation>
    <scope>NUCLEOTIDE SEQUENCE [LARGE SCALE GENOMIC DNA]</scope>
    <source>
        <strain evidence="2">JINMINGXINNONG_FW02</strain>
        <tissue evidence="2">Leaves</tissue>
    </source>
</reference>
<dbReference type="AlphaFoldDB" id="A0AAN9REC4"/>